<organism evidence="2 4">
    <name type="scientific">Prevotella heparinolytica</name>
    <dbReference type="NCBI Taxonomy" id="28113"/>
    <lineage>
        <taxon>Bacteria</taxon>
        <taxon>Pseudomonadati</taxon>
        <taxon>Bacteroidota</taxon>
        <taxon>Bacteroidia</taxon>
        <taxon>Bacteroidales</taxon>
        <taxon>Bacteroidaceae</taxon>
        <taxon>Bacteroides</taxon>
    </lineage>
</organism>
<reference evidence="2 4" key="1">
    <citation type="submission" date="2018-11" db="EMBL/GenBank/DDBJ databases">
        <title>Genomes From Bacteria Associated with the Canine Oral Cavity: a Test Case for Automated Genome-Based Taxonomic Assignment.</title>
        <authorList>
            <person name="Coil D.A."/>
            <person name="Jospin G."/>
            <person name="Darling A.E."/>
            <person name="Wallis C."/>
            <person name="Davis I.J."/>
            <person name="Harris S."/>
            <person name="Eisen J.A."/>
            <person name="Holcombe L.J."/>
            <person name="O'Flynn C."/>
        </authorList>
    </citation>
    <scope>NUCLEOTIDE SEQUENCE [LARGE SCALE GENOMIC DNA]</scope>
    <source>
        <strain evidence="2 4">OH1047_COT-310</strain>
    </source>
</reference>
<evidence type="ECO:0000313" key="3">
    <source>
        <dbReference type="EMBL" id="VFB13471.1"/>
    </source>
</evidence>
<evidence type="ECO:0000256" key="1">
    <source>
        <dbReference type="SAM" id="MobiDB-lite"/>
    </source>
</evidence>
<reference evidence="3 5" key="2">
    <citation type="submission" date="2019-02" db="EMBL/GenBank/DDBJ databases">
        <authorList>
            <consortium name="Pathogen Informatics"/>
        </authorList>
    </citation>
    <scope>NUCLEOTIDE SEQUENCE [LARGE SCALE GENOMIC DNA]</scope>
    <source>
        <strain evidence="3 5">3012STDY7078512</strain>
    </source>
</reference>
<keyword evidence="4" id="KW-1185">Reference proteome</keyword>
<evidence type="ECO:0000313" key="2">
    <source>
        <dbReference type="EMBL" id="RRD92573.1"/>
    </source>
</evidence>
<dbReference type="EMBL" id="RQYF01000009">
    <property type="protein sequence ID" value="RRD92573.1"/>
    <property type="molecule type" value="Genomic_DNA"/>
</dbReference>
<sequence length="64" mass="7015">MNTKKTMNAPSAKETQHKVTPLSQQEQKNVAGGYAPTKPVILIPTDGSDIPTPKVPSEEDFRCY</sequence>
<proteinExistence type="predicted"/>
<protein>
    <submittedName>
        <fullName evidence="2">Uncharacterized protein</fullName>
    </submittedName>
</protein>
<dbReference type="AlphaFoldDB" id="A0A3P2AG00"/>
<gene>
    <name evidence="2" type="ORF">EII33_03585</name>
    <name evidence="3" type="ORF">NCTC7812_00995</name>
</gene>
<name>A0A3P2AG00_9BACE</name>
<dbReference type="Proteomes" id="UP000279562">
    <property type="component" value="Unassembled WGS sequence"/>
</dbReference>
<feature type="region of interest" description="Disordered" evidence="1">
    <location>
        <begin position="1"/>
        <end position="64"/>
    </location>
</feature>
<dbReference type="Proteomes" id="UP000396835">
    <property type="component" value="Unassembled WGS sequence"/>
</dbReference>
<evidence type="ECO:0000313" key="4">
    <source>
        <dbReference type="Proteomes" id="UP000279562"/>
    </source>
</evidence>
<evidence type="ECO:0000313" key="5">
    <source>
        <dbReference type="Proteomes" id="UP000396835"/>
    </source>
</evidence>
<dbReference type="RefSeq" id="WP_125238570.1">
    <property type="nucleotide sequence ID" value="NZ_CAACYH010000004.1"/>
</dbReference>
<accession>A0A3P2AG00</accession>
<dbReference type="EMBL" id="CAACYH010000004">
    <property type="protein sequence ID" value="VFB13471.1"/>
    <property type="molecule type" value="Genomic_DNA"/>
</dbReference>